<protein>
    <submittedName>
        <fullName evidence="6">Uncharacterized protein</fullName>
    </submittedName>
</protein>
<dbReference type="GO" id="GO:0006890">
    <property type="term" value="P:retrograde vesicle-mediated transport, Golgi to endoplasmic reticulum"/>
    <property type="evidence" value="ECO:0007669"/>
    <property type="project" value="TreeGrafter"/>
</dbReference>
<accession>A0A5C3Q911</accession>
<feature type="compositionally biased region" description="Low complexity" evidence="4">
    <location>
        <begin position="1"/>
        <end position="10"/>
    </location>
</feature>
<reference evidence="6 7" key="1">
    <citation type="journal article" date="2019" name="Nat. Ecol. Evol.">
        <title>Megaphylogeny resolves global patterns of mushroom evolution.</title>
        <authorList>
            <person name="Varga T."/>
            <person name="Krizsan K."/>
            <person name="Foldi C."/>
            <person name="Dima B."/>
            <person name="Sanchez-Garcia M."/>
            <person name="Sanchez-Ramirez S."/>
            <person name="Szollosi G.J."/>
            <person name="Szarkandi J.G."/>
            <person name="Papp V."/>
            <person name="Albert L."/>
            <person name="Andreopoulos W."/>
            <person name="Angelini C."/>
            <person name="Antonin V."/>
            <person name="Barry K.W."/>
            <person name="Bougher N.L."/>
            <person name="Buchanan P."/>
            <person name="Buyck B."/>
            <person name="Bense V."/>
            <person name="Catcheside P."/>
            <person name="Chovatia M."/>
            <person name="Cooper J."/>
            <person name="Damon W."/>
            <person name="Desjardin D."/>
            <person name="Finy P."/>
            <person name="Geml J."/>
            <person name="Haridas S."/>
            <person name="Hughes K."/>
            <person name="Justo A."/>
            <person name="Karasinski D."/>
            <person name="Kautmanova I."/>
            <person name="Kiss B."/>
            <person name="Kocsube S."/>
            <person name="Kotiranta H."/>
            <person name="LaButti K.M."/>
            <person name="Lechner B.E."/>
            <person name="Liimatainen K."/>
            <person name="Lipzen A."/>
            <person name="Lukacs Z."/>
            <person name="Mihaltcheva S."/>
            <person name="Morgado L.N."/>
            <person name="Niskanen T."/>
            <person name="Noordeloos M.E."/>
            <person name="Ohm R.A."/>
            <person name="Ortiz-Santana B."/>
            <person name="Ovrebo C."/>
            <person name="Racz N."/>
            <person name="Riley R."/>
            <person name="Savchenko A."/>
            <person name="Shiryaev A."/>
            <person name="Soop K."/>
            <person name="Spirin V."/>
            <person name="Szebenyi C."/>
            <person name="Tomsovsky M."/>
            <person name="Tulloss R.E."/>
            <person name="Uehling J."/>
            <person name="Grigoriev I.V."/>
            <person name="Vagvolgyi C."/>
            <person name="Papp T."/>
            <person name="Martin F.M."/>
            <person name="Miettinen O."/>
            <person name="Hibbett D.S."/>
            <person name="Nagy L.G."/>
        </authorList>
    </citation>
    <scope>NUCLEOTIDE SEQUENCE [LARGE SCALE GENOMIC DNA]</scope>
    <source>
        <strain evidence="6 7">CBS 309.79</strain>
    </source>
</reference>
<evidence type="ECO:0000256" key="5">
    <source>
        <dbReference type="SAM" id="Phobius"/>
    </source>
</evidence>
<dbReference type="EMBL" id="ML178857">
    <property type="protein sequence ID" value="TFK96658.1"/>
    <property type="molecule type" value="Genomic_DNA"/>
</dbReference>
<keyword evidence="2 5" id="KW-1133">Transmembrane helix</keyword>
<evidence type="ECO:0000256" key="4">
    <source>
        <dbReference type="SAM" id="MobiDB-lite"/>
    </source>
</evidence>
<evidence type="ECO:0000313" key="6">
    <source>
        <dbReference type="EMBL" id="TFK96658.1"/>
    </source>
</evidence>
<name>A0A5C3Q911_9AGAR</name>
<evidence type="ECO:0000256" key="2">
    <source>
        <dbReference type="ARBA" id="ARBA00022989"/>
    </source>
</evidence>
<dbReference type="InterPro" id="IPR028143">
    <property type="entry name" value="Get2/sif1"/>
</dbReference>
<evidence type="ECO:0000313" key="7">
    <source>
        <dbReference type="Proteomes" id="UP000305067"/>
    </source>
</evidence>
<dbReference type="PANTHER" id="PTHR28263">
    <property type="entry name" value="GOLGI TO ER TRAFFIC PROTEIN 2"/>
    <property type="match status" value="1"/>
</dbReference>
<feature type="transmembrane region" description="Helical" evidence="5">
    <location>
        <begin position="165"/>
        <end position="183"/>
    </location>
</feature>
<dbReference type="AlphaFoldDB" id="A0A5C3Q911"/>
<feature type="transmembrane region" description="Helical" evidence="5">
    <location>
        <begin position="216"/>
        <end position="234"/>
    </location>
</feature>
<organism evidence="6 7">
    <name type="scientific">Pterulicium gracile</name>
    <dbReference type="NCBI Taxonomy" id="1884261"/>
    <lineage>
        <taxon>Eukaryota</taxon>
        <taxon>Fungi</taxon>
        <taxon>Dikarya</taxon>
        <taxon>Basidiomycota</taxon>
        <taxon>Agaricomycotina</taxon>
        <taxon>Agaricomycetes</taxon>
        <taxon>Agaricomycetidae</taxon>
        <taxon>Agaricales</taxon>
        <taxon>Pleurotineae</taxon>
        <taxon>Pterulaceae</taxon>
        <taxon>Pterulicium</taxon>
    </lineage>
</organism>
<dbReference type="STRING" id="1884261.A0A5C3Q911"/>
<keyword evidence="3 5" id="KW-0472">Membrane</keyword>
<keyword evidence="7" id="KW-1185">Reference proteome</keyword>
<gene>
    <name evidence="6" type="ORF">BDV98DRAFT_608159</name>
</gene>
<evidence type="ECO:0000256" key="3">
    <source>
        <dbReference type="ARBA" id="ARBA00023136"/>
    </source>
</evidence>
<feature type="region of interest" description="Disordered" evidence="4">
    <location>
        <begin position="1"/>
        <end position="92"/>
    </location>
</feature>
<dbReference type="Proteomes" id="UP000305067">
    <property type="component" value="Unassembled WGS sequence"/>
</dbReference>
<keyword evidence="1 5" id="KW-0812">Transmembrane</keyword>
<dbReference type="OrthoDB" id="5393181at2759"/>
<feature type="transmembrane region" description="Helical" evidence="5">
    <location>
        <begin position="246"/>
        <end position="264"/>
    </location>
</feature>
<sequence>MSSPSVSSPSARAEARRKAILARGSDRLSKLTSSARPDDPVYAPDDPPLPSIVPDLQYAASPAPKPRAPSYSSPFQAQDNASFPSPWSGQQQQQLLAAMMGATPPAGTPRLSPGPGMTGMGGDEFDEKALAAALSQSPFFGGQQQQATATKPAAPPSMISKFMPLIHMVCMWGLLGYFAFWMFPLSAGIEGDWREAANRWSVLSERSGYDSLYPQYWASSMPFFWTFAAVQLALHSSRIILGYDAIELPTVLSLALPALPPVVSSIVTNGLKYIKMISVFLDDVSVLLLGVAFIIYASTWLVN</sequence>
<feature type="compositionally biased region" description="Polar residues" evidence="4">
    <location>
        <begin position="75"/>
        <end position="88"/>
    </location>
</feature>
<proteinExistence type="predicted"/>
<dbReference type="PANTHER" id="PTHR28263:SF1">
    <property type="entry name" value="GOLGI TO ER TRAFFIC PROTEIN 2"/>
    <property type="match status" value="1"/>
</dbReference>
<evidence type="ECO:0000256" key="1">
    <source>
        <dbReference type="ARBA" id="ARBA00022692"/>
    </source>
</evidence>
<feature type="transmembrane region" description="Helical" evidence="5">
    <location>
        <begin position="284"/>
        <end position="302"/>
    </location>
</feature>